<protein>
    <submittedName>
        <fullName evidence="1">Uncharacterized protein</fullName>
    </submittedName>
</protein>
<dbReference type="Proteomes" id="UP000010798">
    <property type="component" value="Chromosome"/>
</dbReference>
<name>L0DC30_SINAD</name>
<dbReference type="AlphaFoldDB" id="L0DC30"/>
<sequence>MPVFKKTSRRTGTLKSVIALAIPRRLTGPFFLIELLKRATRPSGVNQHEWYLGDFHAHRFGMKHRHKMRKMP</sequence>
<keyword evidence="2" id="KW-1185">Reference proteome</keyword>
<accession>L0DC30</accession>
<proteinExistence type="predicted"/>
<reference evidence="1 2" key="1">
    <citation type="submission" date="2012-02" db="EMBL/GenBank/DDBJ databases">
        <title>Complete sequence of chromosome of Singulisphaera acidiphila DSM 18658.</title>
        <authorList>
            <consortium name="US DOE Joint Genome Institute (JGI-PGF)"/>
            <person name="Lucas S."/>
            <person name="Copeland A."/>
            <person name="Lapidus A."/>
            <person name="Glavina del Rio T."/>
            <person name="Dalin E."/>
            <person name="Tice H."/>
            <person name="Bruce D."/>
            <person name="Goodwin L."/>
            <person name="Pitluck S."/>
            <person name="Peters L."/>
            <person name="Ovchinnikova G."/>
            <person name="Chertkov O."/>
            <person name="Kyrpides N."/>
            <person name="Mavromatis K."/>
            <person name="Ivanova N."/>
            <person name="Brettin T."/>
            <person name="Detter J.C."/>
            <person name="Han C."/>
            <person name="Larimer F."/>
            <person name="Land M."/>
            <person name="Hauser L."/>
            <person name="Markowitz V."/>
            <person name="Cheng J.-F."/>
            <person name="Hugenholtz P."/>
            <person name="Woyke T."/>
            <person name="Wu D."/>
            <person name="Tindall B."/>
            <person name="Pomrenke H."/>
            <person name="Brambilla E."/>
            <person name="Klenk H.-P."/>
            <person name="Eisen J.A."/>
        </authorList>
    </citation>
    <scope>NUCLEOTIDE SEQUENCE [LARGE SCALE GENOMIC DNA]</scope>
    <source>
        <strain evidence="2">ATCC BAA-1392 / DSM 18658 / VKM B-2454 / MOB10</strain>
    </source>
</reference>
<dbReference type="EMBL" id="CP003364">
    <property type="protein sequence ID" value="AGA26802.1"/>
    <property type="molecule type" value="Genomic_DNA"/>
</dbReference>
<dbReference type="STRING" id="886293.Sinac_2493"/>
<dbReference type="KEGG" id="saci:Sinac_2493"/>
<gene>
    <name evidence="1" type="ordered locus">Sinac_2493</name>
</gene>
<evidence type="ECO:0000313" key="2">
    <source>
        <dbReference type="Proteomes" id="UP000010798"/>
    </source>
</evidence>
<organism evidence="1 2">
    <name type="scientific">Singulisphaera acidiphila (strain ATCC BAA-1392 / DSM 18658 / VKM B-2454 / MOB10)</name>
    <dbReference type="NCBI Taxonomy" id="886293"/>
    <lineage>
        <taxon>Bacteria</taxon>
        <taxon>Pseudomonadati</taxon>
        <taxon>Planctomycetota</taxon>
        <taxon>Planctomycetia</taxon>
        <taxon>Isosphaerales</taxon>
        <taxon>Isosphaeraceae</taxon>
        <taxon>Singulisphaera</taxon>
    </lineage>
</organism>
<dbReference type="HOGENOM" id="CLU_2720166_0_0_0"/>
<evidence type="ECO:0000313" key="1">
    <source>
        <dbReference type="EMBL" id="AGA26802.1"/>
    </source>
</evidence>